<accession>A0ABV1WRP2</accession>
<protein>
    <submittedName>
        <fullName evidence="1">Uncharacterized protein</fullName>
    </submittedName>
</protein>
<comment type="caution">
    <text evidence="1">The sequence shown here is derived from an EMBL/GenBank/DDBJ whole genome shotgun (WGS) entry which is preliminary data.</text>
</comment>
<name>A0ABV1WRP2_9ACTN</name>
<dbReference type="EMBL" id="JBEPEK010000026">
    <property type="protein sequence ID" value="MER7178984.1"/>
    <property type="molecule type" value="Genomic_DNA"/>
</dbReference>
<reference evidence="1 2" key="1">
    <citation type="submission" date="2024-06" db="EMBL/GenBank/DDBJ databases">
        <title>The Natural Products Discovery Center: Release of the First 8490 Sequenced Strains for Exploring Actinobacteria Biosynthetic Diversity.</title>
        <authorList>
            <person name="Kalkreuter E."/>
            <person name="Kautsar S.A."/>
            <person name="Yang D."/>
            <person name="Bader C.D."/>
            <person name="Teijaro C.N."/>
            <person name="Fluegel L."/>
            <person name="Davis C.M."/>
            <person name="Simpson J.R."/>
            <person name="Lauterbach L."/>
            <person name="Steele A.D."/>
            <person name="Gui C."/>
            <person name="Meng S."/>
            <person name="Li G."/>
            <person name="Viehrig K."/>
            <person name="Ye F."/>
            <person name="Su P."/>
            <person name="Kiefer A.F."/>
            <person name="Nichols A."/>
            <person name="Cepeda A.J."/>
            <person name="Yan W."/>
            <person name="Fan B."/>
            <person name="Jiang Y."/>
            <person name="Adhikari A."/>
            <person name="Zheng C.-J."/>
            <person name="Schuster L."/>
            <person name="Cowan T.M."/>
            <person name="Smanski M.J."/>
            <person name="Chevrette M.G."/>
            <person name="De Carvalho L.P.S."/>
            <person name="Shen B."/>
        </authorList>
    </citation>
    <scope>NUCLEOTIDE SEQUENCE [LARGE SCALE GENOMIC DNA]</scope>
    <source>
        <strain evidence="1 2">NPDC000234</strain>
    </source>
</reference>
<evidence type="ECO:0000313" key="2">
    <source>
        <dbReference type="Proteomes" id="UP001474181"/>
    </source>
</evidence>
<gene>
    <name evidence="1" type="ORF">ABT404_05790</name>
</gene>
<organism evidence="1 2">
    <name type="scientific">Streptomyces hyaluromycini</name>
    <dbReference type="NCBI Taxonomy" id="1377993"/>
    <lineage>
        <taxon>Bacteria</taxon>
        <taxon>Bacillati</taxon>
        <taxon>Actinomycetota</taxon>
        <taxon>Actinomycetes</taxon>
        <taxon>Kitasatosporales</taxon>
        <taxon>Streptomycetaceae</taxon>
        <taxon>Streptomyces</taxon>
    </lineage>
</organism>
<evidence type="ECO:0000313" key="1">
    <source>
        <dbReference type="EMBL" id="MER7178984.1"/>
    </source>
</evidence>
<dbReference type="RefSeq" id="WP_350777792.1">
    <property type="nucleotide sequence ID" value="NZ_JBEPEK010000026.1"/>
</dbReference>
<sequence>MEIFSIGATGLVDGAVVGPPRGRTEHHVTHPALTRVAAVAPKALGVTPVSGDLPE</sequence>
<keyword evidence="2" id="KW-1185">Reference proteome</keyword>
<dbReference type="Proteomes" id="UP001474181">
    <property type="component" value="Unassembled WGS sequence"/>
</dbReference>
<proteinExistence type="predicted"/>